<dbReference type="GO" id="GO:0016491">
    <property type="term" value="F:oxidoreductase activity"/>
    <property type="evidence" value="ECO:0007669"/>
    <property type="project" value="InterPro"/>
</dbReference>
<comment type="cofactor">
    <cofactor evidence="1">
        <name>[4Fe-4S] cluster</name>
        <dbReference type="ChEBI" id="CHEBI:49883"/>
    </cofactor>
</comment>
<dbReference type="InterPro" id="IPR013785">
    <property type="entry name" value="Aldolase_TIM"/>
</dbReference>
<dbReference type="InterPro" id="IPR000385">
    <property type="entry name" value="MoaA_NifB_PqqE_Fe-S-bd_CS"/>
</dbReference>
<evidence type="ECO:0000256" key="1">
    <source>
        <dbReference type="ARBA" id="ARBA00001966"/>
    </source>
</evidence>
<keyword evidence="6" id="KW-0411">Iron-sulfur</keyword>
<dbReference type="PROSITE" id="PS01305">
    <property type="entry name" value="MOAA_NIFB_PQQE"/>
    <property type="match status" value="1"/>
</dbReference>
<evidence type="ECO:0000256" key="5">
    <source>
        <dbReference type="ARBA" id="ARBA00023004"/>
    </source>
</evidence>
<dbReference type="SUPFAM" id="SSF102114">
    <property type="entry name" value="Radical SAM enzymes"/>
    <property type="match status" value="1"/>
</dbReference>
<dbReference type="NCBIfam" id="TIGR04085">
    <property type="entry name" value="rSAM_more_4Fe4S"/>
    <property type="match status" value="1"/>
</dbReference>
<gene>
    <name evidence="8" type="ORF">C095_09555</name>
</gene>
<evidence type="ECO:0000256" key="7">
    <source>
        <dbReference type="ARBA" id="ARBA00023601"/>
    </source>
</evidence>
<keyword evidence="2" id="KW-0004">4Fe-4S</keyword>
<dbReference type="SFLD" id="SFLDG01386">
    <property type="entry name" value="main_SPASM_domain-containing"/>
    <property type="match status" value="1"/>
</dbReference>
<dbReference type="SFLD" id="SFLDG01067">
    <property type="entry name" value="SPASM/twitch_domain_containing"/>
    <property type="match status" value="1"/>
</dbReference>
<dbReference type="RefSeq" id="WP_039122322.1">
    <property type="nucleotide sequence ID" value="NZ_AOJP01000002.1"/>
</dbReference>
<dbReference type="PANTHER" id="PTHR43273">
    <property type="entry name" value="ANAEROBIC SULFATASE-MATURATING ENZYME HOMOLOG ASLB-RELATED"/>
    <property type="match status" value="1"/>
</dbReference>
<keyword evidence="3" id="KW-0949">S-adenosyl-L-methionine</keyword>
<dbReference type="InterPro" id="IPR007197">
    <property type="entry name" value="rSAM"/>
</dbReference>
<sequence length="342" mass="39243">MRENKADIRYLVLWLSDNCNLNCKYCYASPAFQKTNMSFETARKAMELCKDKNFRLVFAGGEPLLNFELIKEIYKYLQEEHYDCKLSMQTNGSLISHKIAEKLQEMEIDIGISFDACIEVHERLRGSVKKTVEGILALKEVGKKINLNCVLSSETLPFLEQLVEYAYYFENVRALGLDLLRIGGNCLFHPEITTVKKEEVYPALKKAYQKSKALFSLTGRKVGIREIEEARFRRKHFCQNTHYCYASLGQSMVVTPQGDSYPCSSFIGNQEYLMGNVQEKIRRIALPSGKYENCVSCIYDKECKGCCPSRMLLNAVHGEVDKDCVLRKAVFQILKEEEEGKI</sequence>
<reference evidence="8 9" key="1">
    <citation type="submission" date="2013-08" db="EMBL/GenBank/DDBJ databases">
        <title>An opportunistic ruminal bacterium that causes liver abscesses in cattle.</title>
        <authorList>
            <person name="Benahmed F.H."/>
            <person name="Rasmussen M."/>
            <person name="Harbottle H."/>
            <person name="Soppet D."/>
            <person name="Nagaraja T.G."/>
            <person name="Davidson M."/>
        </authorList>
    </citation>
    <scope>NUCLEOTIDE SEQUENCE [LARGE SCALE GENOMIC DNA]</scope>
    <source>
        <strain evidence="8 9">B35</strain>
    </source>
</reference>
<evidence type="ECO:0000256" key="3">
    <source>
        <dbReference type="ARBA" id="ARBA00022691"/>
    </source>
</evidence>
<dbReference type="GO" id="GO:0046872">
    <property type="term" value="F:metal ion binding"/>
    <property type="evidence" value="ECO:0007669"/>
    <property type="project" value="UniProtKB-KW"/>
</dbReference>
<dbReference type="Gene3D" id="3.20.20.70">
    <property type="entry name" value="Aldolase class I"/>
    <property type="match status" value="1"/>
</dbReference>
<dbReference type="InterPro" id="IPR023885">
    <property type="entry name" value="4Fe4S-binding_SPASM_dom"/>
</dbReference>
<dbReference type="InterPro" id="IPR023867">
    <property type="entry name" value="Sulphatase_maturase_rSAM"/>
</dbReference>
<dbReference type="SFLD" id="SFLDG01384">
    <property type="entry name" value="thioether_bond_formation_requi"/>
    <property type="match status" value="1"/>
</dbReference>
<keyword evidence="5" id="KW-0408">Iron</keyword>
<dbReference type="OrthoDB" id="9808591at2"/>
<evidence type="ECO:0000313" key="9">
    <source>
        <dbReference type="Proteomes" id="UP000031184"/>
    </source>
</evidence>
<dbReference type="AlphaFoldDB" id="A0A017H5W7"/>
<dbReference type="GO" id="GO:0051539">
    <property type="term" value="F:4 iron, 4 sulfur cluster binding"/>
    <property type="evidence" value="ECO:0007669"/>
    <property type="project" value="UniProtKB-KW"/>
</dbReference>
<evidence type="ECO:0000256" key="4">
    <source>
        <dbReference type="ARBA" id="ARBA00022723"/>
    </source>
</evidence>
<dbReference type="SFLD" id="SFLDS00029">
    <property type="entry name" value="Radical_SAM"/>
    <property type="match status" value="1"/>
</dbReference>
<protein>
    <submittedName>
        <fullName evidence="8">Radical SAM protein</fullName>
    </submittedName>
</protein>
<dbReference type="PROSITE" id="PS51918">
    <property type="entry name" value="RADICAL_SAM"/>
    <property type="match status" value="1"/>
</dbReference>
<organism evidence="8 9">
    <name type="scientific">Fusobacterium necrophorum subsp. funduliforme B35</name>
    <dbReference type="NCBI Taxonomy" id="1226633"/>
    <lineage>
        <taxon>Bacteria</taxon>
        <taxon>Fusobacteriati</taxon>
        <taxon>Fusobacteriota</taxon>
        <taxon>Fusobacteriia</taxon>
        <taxon>Fusobacteriales</taxon>
        <taxon>Fusobacteriaceae</taxon>
        <taxon>Fusobacterium</taxon>
    </lineage>
</organism>
<comment type="similarity">
    <text evidence="7">Belongs to the radical SAM superfamily. Anaerobic sulfatase-maturating enzyme family.</text>
</comment>
<dbReference type="PATRIC" id="fig|1226633.4.peg.1937"/>
<dbReference type="CDD" id="cd01335">
    <property type="entry name" value="Radical_SAM"/>
    <property type="match status" value="1"/>
</dbReference>
<dbReference type="EMBL" id="AUZI01000023">
    <property type="protein sequence ID" value="KID48511.1"/>
    <property type="molecule type" value="Genomic_DNA"/>
</dbReference>
<dbReference type="PANTHER" id="PTHR43273:SF3">
    <property type="entry name" value="ANAEROBIC SULFATASE-MATURATING ENZYME HOMOLOG ASLB-RELATED"/>
    <property type="match status" value="1"/>
</dbReference>
<dbReference type="Proteomes" id="UP000031184">
    <property type="component" value="Unassembled WGS sequence"/>
</dbReference>
<keyword evidence="4" id="KW-0479">Metal-binding</keyword>
<proteinExistence type="inferred from homology"/>
<evidence type="ECO:0000256" key="6">
    <source>
        <dbReference type="ARBA" id="ARBA00023014"/>
    </source>
</evidence>
<name>A0A017H5W7_9FUSO</name>
<dbReference type="InterPro" id="IPR058240">
    <property type="entry name" value="rSAM_sf"/>
</dbReference>
<accession>A0A017H5W7</accession>
<comment type="caution">
    <text evidence="8">The sequence shown here is derived from an EMBL/GenBank/DDBJ whole genome shotgun (WGS) entry which is preliminary data.</text>
</comment>
<dbReference type="Pfam" id="PF04055">
    <property type="entry name" value="Radical_SAM"/>
    <property type="match status" value="1"/>
</dbReference>
<evidence type="ECO:0000313" key="8">
    <source>
        <dbReference type="EMBL" id="KID48511.1"/>
    </source>
</evidence>
<evidence type="ECO:0000256" key="2">
    <source>
        <dbReference type="ARBA" id="ARBA00022485"/>
    </source>
</evidence>